<proteinExistence type="predicted"/>
<gene>
    <name evidence="2" type="ORF">GR328_00010</name>
</gene>
<name>A0A7X3MN35_9HYPH</name>
<comment type="caution">
    <text evidence="2">The sequence shown here is derived from an EMBL/GenBank/DDBJ whole genome shotgun (WGS) entry which is preliminary data.</text>
</comment>
<evidence type="ECO:0008006" key="4">
    <source>
        <dbReference type="Google" id="ProtNLM"/>
    </source>
</evidence>
<dbReference type="EMBL" id="WURB01000001">
    <property type="protein sequence ID" value="MXQ09865.1"/>
    <property type="molecule type" value="Genomic_DNA"/>
</dbReference>
<accession>A0A7X3MN35</accession>
<dbReference type="Proteomes" id="UP000436483">
    <property type="component" value="Unassembled WGS sequence"/>
</dbReference>
<dbReference type="RefSeq" id="WP_160882498.1">
    <property type="nucleotide sequence ID" value="NZ_WURB01000001.1"/>
</dbReference>
<sequence>MRINSKVTAAALALSLPAAGCASRSEDVGASYVSPMAYSSYSCRELSAEAQRVSSAAAAASGAQDSARTRDAVATTAALVVFWPAVFFVGGNGAQTADLARLKGQMQAVEEASIRKRCGISFRRV</sequence>
<protein>
    <recommendedName>
        <fullName evidence="4">Lipoprotein</fullName>
    </recommendedName>
</protein>
<reference evidence="2 3" key="2">
    <citation type="submission" date="2020-01" db="EMBL/GenBank/DDBJ databases">
        <title>Microvirga sp. nov., an arsenate reduction bacterium isolated from Tibet hotspring sediments.</title>
        <authorList>
            <person name="Xian W.-D."/>
            <person name="Li W.-J."/>
        </authorList>
    </citation>
    <scope>NUCLEOTIDE SEQUENCE [LARGE SCALE GENOMIC DNA]</scope>
    <source>
        <strain evidence="2 3">KCTC 23863</strain>
    </source>
</reference>
<evidence type="ECO:0000313" key="2">
    <source>
        <dbReference type="EMBL" id="MXQ09865.1"/>
    </source>
</evidence>
<feature type="signal peptide" evidence="1">
    <location>
        <begin position="1"/>
        <end position="22"/>
    </location>
</feature>
<keyword evidence="3" id="KW-1185">Reference proteome</keyword>
<evidence type="ECO:0000313" key="3">
    <source>
        <dbReference type="Proteomes" id="UP000436483"/>
    </source>
</evidence>
<dbReference type="AlphaFoldDB" id="A0A7X3MN35"/>
<dbReference type="OrthoDB" id="7862470at2"/>
<organism evidence="2 3">
    <name type="scientific">Microvirga makkahensis</name>
    <dbReference type="NCBI Taxonomy" id="1128670"/>
    <lineage>
        <taxon>Bacteria</taxon>
        <taxon>Pseudomonadati</taxon>
        <taxon>Pseudomonadota</taxon>
        <taxon>Alphaproteobacteria</taxon>
        <taxon>Hyphomicrobiales</taxon>
        <taxon>Methylobacteriaceae</taxon>
        <taxon>Microvirga</taxon>
    </lineage>
</organism>
<feature type="chain" id="PRO_5030865881" description="Lipoprotein" evidence="1">
    <location>
        <begin position="23"/>
        <end position="125"/>
    </location>
</feature>
<keyword evidence="1" id="KW-0732">Signal</keyword>
<reference evidence="2 3" key="1">
    <citation type="submission" date="2019-12" db="EMBL/GenBank/DDBJ databases">
        <authorList>
            <person name="Yuan C.-G."/>
        </authorList>
    </citation>
    <scope>NUCLEOTIDE SEQUENCE [LARGE SCALE GENOMIC DNA]</scope>
    <source>
        <strain evidence="2 3">KCTC 23863</strain>
    </source>
</reference>
<evidence type="ECO:0000256" key="1">
    <source>
        <dbReference type="SAM" id="SignalP"/>
    </source>
</evidence>